<dbReference type="Gene3D" id="3.30.1490.30">
    <property type="match status" value="1"/>
</dbReference>
<dbReference type="Gene3D" id="3.30.230.10">
    <property type="match status" value="1"/>
</dbReference>
<evidence type="ECO:0000256" key="5">
    <source>
        <dbReference type="ARBA" id="ARBA00012895"/>
    </source>
</evidence>
<comment type="cofactor">
    <cofactor evidence="3">
        <name>Mg(2+)</name>
        <dbReference type="ChEBI" id="CHEBI:18420"/>
    </cofactor>
</comment>
<dbReference type="GO" id="GO:0005634">
    <property type="term" value="C:nucleus"/>
    <property type="evidence" value="ECO:0007669"/>
    <property type="project" value="TreeGrafter"/>
</dbReference>
<dbReference type="InterPro" id="IPR013758">
    <property type="entry name" value="Topo_IIA_A/C_ab"/>
</dbReference>
<evidence type="ECO:0000256" key="12">
    <source>
        <dbReference type="ARBA" id="ARBA00023235"/>
    </source>
</evidence>
<evidence type="ECO:0000259" key="13">
    <source>
        <dbReference type="PROSITE" id="PS52040"/>
    </source>
</evidence>
<dbReference type="AlphaFoldDB" id="A0A6C0BBF8"/>
<dbReference type="PRINTS" id="PR01158">
    <property type="entry name" value="TOPISMRASEII"/>
</dbReference>
<dbReference type="EMBL" id="MN739114">
    <property type="protein sequence ID" value="QHS89597.1"/>
    <property type="molecule type" value="Genomic_DNA"/>
</dbReference>
<dbReference type="Gene3D" id="3.40.50.670">
    <property type="match status" value="1"/>
</dbReference>
<evidence type="ECO:0000256" key="1">
    <source>
        <dbReference type="ARBA" id="ARBA00000185"/>
    </source>
</evidence>
<dbReference type="GO" id="GO:0005524">
    <property type="term" value="F:ATP binding"/>
    <property type="evidence" value="ECO:0007669"/>
    <property type="project" value="UniProtKB-KW"/>
</dbReference>
<protein>
    <recommendedName>
        <fullName evidence="5">DNA topoisomerase (ATP-hydrolyzing)</fullName>
        <ecNumber evidence="5">5.6.2.2</ecNumber>
    </recommendedName>
</protein>
<keyword evidence="12" id="KW-0413">Isomerase</keyword>
<comment type="catalytic activity">
    <reaction evidence="1">
        <text>ATP-dependent breakage, passage and rejoining of double-stranded DNA.</text>
        <dbReference type="EC" id="5.6.2.2"/>
    </reaction>
</comment>
<name>A0A6C0BBF8_9ZZZZ</name>
<dbReference type="EC" id="5.6.2.2" evidence="5"/>
<dbReference type="SUPFAM" id="SSF56719">
    <property type="entry name" value="Type II DNA topoisomerase"/>
    <property type="match status" value="1"/>
</dbReference>
<dbReference type="PRINTS" id="PR00418">
    <property type="entry name" value="TPI2FAMILY"/>
</dbReference>
<dbReference type="SUPFAM" id="SSF55874">
    <property type="entry name" value="ATPase domain of HSP90 chaperone/DNA topoisomerase II/histidine kinase"/>
    <property type="match status" value="1"/>
</dbReference>
<evidence type="ECO:0000256" key="2">
    <source>
        <dbReference type="ARBA" id="ARBA00001913"/>
    </source>
</evidence>
<dbReference type="SMART" id="SM00434">
    <property type="entry name" value="TOP4c"/>
    <property type="match status" value="1"/>
</dbReference>
<evidence type="ECO:0000256" key="6">
    <source>
        <dbReference type="ARBA" id="ARBA00022723"/>
    </source>
</evidence>
<dbReference type="InterPro" id="IPR050634">
    <property type="entry name" value="DNA_Topoisomerase_II"/>
</dbReference>
<keyword evidence="7" id="KW-0547">Nucleotide-binding</keyword>
<dbReference type="InterPro" id="IPR020568">
    <property type="entry name" value="Ribosomal_Su5_D2-typ_SF"/>
</dbReference>
<dbReference type="GO" id="GO:0000712">
    <property type="term" value="P:resolution of meiotic recombination intermediates"/>
    <property type="evidence" value="ECO:0007669"/>
    <property type="project" value="TreeGrafter"/>
</dbReference>
<reference evidence="14" key="1">
    <citation type="journal article" date="2020" name="Nature">
        <title>Giant virus diversity and host interactions through global metagenomics.</title>
        <authorList>
            <person name="Schulz F."/>
            <person name="Roux S."/>
            <person name="Paez-Espino D."/>
            <person name="Jungbluth S."/>
            <person name="Walsh D.A."/>
            <person name="Denef V.J."/>
            <person name="McMahon K.D."/>
            <person name="Konstantinidis K.T."/>
            <person name="Eloe-Fadrosh E.A."/>
            <person name="Kyrpides N.C."/>
            <person name="Woyke T."/>
        </authorList>
    </citation>
    <scope>NUCLEOTIDE SEQUENCE</scope>
    <source>
        <strain evidence="14">GVMAG-M-3300010160-26</strain>
    </source>
</reference>
<dbReference type="InterPro" id="IPR001154">
    <property type="entry name" value="TopoII_euk"/>
</dbReference>
<dbReference type="InterPro" id="IPR013757">
    <property type="entry name" value="Topo_IIA_A_a_sf"/>
</dbReference>
<dbReference type="InterPro" id="IPR002205">
    <property type="entry name" value="Topo_IIA_dom_A"/>
</dbReference>
<dbReference type="PANTHER" id="PTHR10169">
    <property type="entry name" value="DNA TOPOISOMERASE/GYRASE"/>
    <property type="match status" value="1"/>
</dbReference>
<comment type="cofactor">
    <cofactor evidence="2">
        <name>Ca(2+)</name>
        <dbReference type="ChEBI" id="CHEBI:29108"/>
    </cofactor>
</comment>
<evidence type="ECO:0000256" key="10">
    <source>
        <dbReference type="ARBA" id="ARBA00023029"/>
    </source>
</evidence>
<dbReference type="InterPro" id="IPR013506">
    <property type="entry name" value="Topo_IIA_bsu_dom2"/>
</dbReference>
<evidence type="ECO:0000313" key="14">
    <source>
        <dbReference type="EMBL" id="QHS89597.1"/>
    </source>
</evidence>
<dbReference type="PROSITE" id="PS52040">
    <property type="entry name" value="TOPO_IIA"/>
    <property type="match status" value="1"/>
</dbReference>
<dbReference type="InterPro" id="IPR036890">
    <property type="entry name" value="HATPase_C_sf"/>
</dbReference>
<keyword evidence="10" id="KW-0799">Topoisomerase</keyword>
<dbReference type="GO" id="GO:0000819">
    <property type="term" value="P:sister chromatid segregation"/>
    <property type="evidence" value="ECO:0007669"/>
    <property type="project" value="TreeGrafter"/>
</dbReference>
<keyword evidence="8" id="KW-0067">ATP-binding</keyword>
<keyword evidence="9" id="KW-0460">Magnesium</keyword>
<dbReference type="GO" id="GO:0003918">
    <property type="term" value="F:DNA topoisomerase type II (double strand cut, ATP-hydrolyzing) activity"/>
    <property type="evidence" value="ECO:0007669"/>
    <property type="project" value="UniProtKB-EC"/>
</dbReference>
<evidence type="ECO:0000256" key="11">
    <source>
        <dbReference type="ARBA" id="ARBA00023125"/>
    </source>
</evidence>
<dbReference type="Gene3D" id="3.30.1360.40">
    <property type="match status" value="1"/>
</dbReference>
<dbReference type="SUPFAM" id="SSF54211">
    <property type="entry name" value="Ribosomal protein S5 domain 2-like"/>
    <property type="match status" value="1"/>
</dbReference>
<dbReference type="InterPro" id="IPR013760">
    <property type="entry name" value="Topo_IIA-like_dom_sf"/>
</dbReference>
<dbReference type="Pfam" id="PF00204">
    <property type="entry name" value="DNA_gyraseB"/>
    <property type="match status" value="1"/>
</dbReference>
<evidence type="ECO:0000256" key="4">
    <source>
        <dbReference type="ARBA" id="ARBA00011080"/>
    </source>
</evidence>
<feature type="domain" description="Topo IIA-type catalytic" evidence="13">
    <location>
        <begin position="697"/>
        <end position="1175"/>
    </location>
</feature>
<dbReference type="Gene3D" id="3.90.199.10">
    <property type="entry name" value="Topoisomerase II, domain 5"/>
    <property type="match status" value="1"/>
</dbReference>
<dbReference type="InterPro" id="IPR014721">
    <property type="entry name" value="Ribsml_uS5_D2-typ_fold_subgr"/>
</dbReference>
<dbReference type="GO" id="GO:0046872">
    <property type="term" value="F:metal ion binding"/>
    <property type="evidence" value="ECO:0007669"/>
    <property type="project" value="UniProtKB-KW"/>
</dbReference>
<dbReference type="SMART" id="SM00433">
    <property type="entry name" value="TOP2c"/>
    <property type="match status" value="1"/>
</dbReference>
<keyword evidence="11" id="KW-0238">DNA-binding</keyword>
<dbReference type="GO" id="GO:0003677">
    <property type="term" value="F:DNA binding"/>
    <property type="evidence" value="ECO:0007669"/>
    <property type="project" value="UniProtKB-KW"/>
</dbReference>
<dbReference type="PANTHER" id="PTHR10169:SF50">
    <property type="entry name" value="DNA TOPOISOMERASE 2"/>
    <property type="match status" value="1"/>
</dbReference>
<evidence type="ECO:0000256" key="8">
    <source>
        <dbReference type="ARBA" id="ARBA00022840"/>
    </source>
</evidence>
<dbReference type="InterPro" id="IPR031660">
    <property type="entry name" value="TOPRIM_C"/>
</dbReference>
<dbReference type="InterPro" id="IPR001241">
    <property type="entry name" value="Topo_IIA"/>
</dbReference>
<dbReference type="Pfam" id="PF00521">
    <property type="entry name" value="DNA_topoisoIV"/>
    <property type="match status" value="1"/>
</dbReference>
<dbReference type="GO" id="GO:0006265">
    <property type="term" value="P:DNA topological change"/>
    <property type="evidence" value="ECO:0007669"/>
    <property type="project" value="InterPro"/>
</dbReference>
<dbReference type="Gene3D" id="3.30.565.10">
    <property type="entry name" value="Histidine kinase-like ATPase, C-terminal domain"/>
    <property type="match status" value="1"/>
</dbReference>
<accession>A0A6C0BBF8</accession>
<dbReference type="Pfam" id="PF16898">
    <property type="entry name" value="TOPRIM_C"/>
    <property type="match status" value="1"/>
</dbReference>
<evidence type="ECO:0000256" key="9">
    <source>
        <dbReference type="ARBA" id="ARBA00022842"/>
    </source>
</evidence>
<dbReference type="Gene3D" id="1.10.268.10">
    <property type="entry name" value="Topoisomerase, domain 3"/>
    <property type="match status" value="1"/>
</dbReference>
<sequence length="1195" mass="136848">MATSAKYQQLTPRESVMQNPDQWAGAGYGLSSYNTICVDYSTSEITISNIRYSKLLYKMVDELIVNCLDQATLHKTVKKISIEFSENNGIIAVYNNGSFIPCTIDEKEKKYIPEMIFCNLLSGSNFTKATDKKTATGGKNGVGAKLANVFSTNFKLETVDAVNKLYYKQLCSRNMEITDLPIITKSTEAPYTKITILPDYEKLGFELVDGKINASDKQLLRNLIYTRALFSSFCTSAEVFYNGCKIEKTFRDFILQLTKVEETDIFEFQMNNRTDKSLNWRVFIVVGSTKKMDLSFVNGVHTANGGRHVKFIYSTIYEKHEKFIKRTFGKREITQADVSKHLSVFLVSNIISPSYTSQSKDYLDSPTEFADIVIPKSFIGQEFSERLIQKLTDVLTDKPKTQTKRREFAKIKKYEGAINAGSKHNCYLFIPEGDSAALFINYTLKSNDKEIKKLGLTNENYGVYIIQGKPPNARKETVVLTGAGDKKSYIKSTKMENNERFGALVKVLGLDYKHTYELTPEGDAQYKNLRYNGVIVAVDQDVDGVGHIFGLIMNFFHLYWPALFKRDFVKRITTPLVIAKLQDKSQVNFYSEREYESWVHSRNIKHRASYFKGLATHNKESSLKVFRDFAKNVYTYTLDGLSDELFETYFGKDTTKRKEELRNTIIPYTPQNMQIICNDYLRCEAREFQLENIIRNLPHVIDGLRPAARIALAGALEYFTSPSTNSVKVCELASSAALKFKYEHGAVSLEETIKTMNQSFPGARILPFLDGSESSFGSRSMGGDDAGASRYIKTKLNRELVLLIFPQVDNHLLKYRKCENEKCEPLYYVPIIPMAILENFAIPATGWSCHIFARDYKIVFKNVRKMIKASAGSGCDYKKLYNCIEKMPYWNVHSNAIVEETDEKISITGIYKLVTQSKKSYLHITELPVGIWSKKWREMMLELSDTKPEYNIIQDIIDSSNDDTIDIKVYINTADIEKFNSEEYALNFLKITKKATSSCNLLGINNTIFEAVRELELLLGKEVAETPNTGYNSILLSWFVERKNLYIARVERIAIILRWKIIMLENIIRYVDNSRSYSVSNKDLEIVIQELTRDGYMLINSLRVASCADIPTDKLEDAFVDGGNYNYLIDLRDRDKLTDSNKKRLEKLEELKKELAYITQSNNLFPGSHIWLSELERLEHCIDDGLTRRWNTTEN</sequence>
<proteinExistence type="inferred from homology"/>
<dbReference type="InterPro" id="IPR013759">
    <property type="entry name" value="Topo_IIA_B_C"/>
</dbReference>
<organism evidence="14">
    <name type="scientific">viral metagenome</name>
    <dbReference type="NCBI Taxonomy" id="1070528"/>
    <lineage>
        <taxon>unclassified sequences</taxon>
        <taxon>metagenomes</taxon>
        <taxon>organismal metagenomes</taxon>
    </lineage>
</organism>
<evidence type="ECO:0000256" key="3">
    <source>
        <dbReference type="ARBA" id="ARBA00001946"/>
    </source>
</evidence>
<comment type="similarity">
    <text evidence="4">Belongs to the type II topoisomerase family.</text>
</comment>
<evidence type="ECO:0000256" key="7">
    <source>
        <dbReference type="ARBA" id="ARBA00022741"/>
    </source>
</evidence>
<keyword evidence="6" id="KW-0479">Metal-binding</keyword>